<dbReference type="PANTHER" id="PTHR45833:SF1">
    <property type="entry name" value="METHIONINE SYNTHASE"/>
    <property type="match status" value="1"/>
</dbReference>
<dbReference type="InterPro" id="IPR036594">
    <property type="entry name" value="Meth_synthase_dom"/>
</dbReference>
<dbReference type="PANTHER" id="PTHR45833">
    <property type="entry name" value="METHIONINE SYNTHASE"/>
    <property type="match status" value="1"/>
</dbReference>
<dbReference type="SUPFAM" id="SSF52242">
    <property type="entry name" value="Cobalamin (vitamin B12)-binding domain"/>
    <property type="match status" value="1"/>
</dbReference>
<feature type="domain" description="B12-binding N-terminal" evidence="4">
    <location>
        <begin position="1"/>
        <end position="89"/>
    </location>
</feature>
<sequence>MGDEILLRLKDSIINQDAEVATRLAKEGIDAGLGAGEIIDAISAGLREVGDMFERKELFLPEVVRAANAAKSALAFVIPMIKRSGDKDAKKKRVAIGSLGPHDIGKTIITSMLIAEGFDVLDLGIMLTAEKAERLIKENGGADLLALSVLLTSDIRKAAEIIARAKAVDPGMKVMVGGAAMSNKVAKEIGADAFGSSGEDAIRIAKGFCRGGS</sequence>
<dbReference type="GO" id="GO:0050667">
    <property type="term" value="P:homocysteine metabolic process"/>
    <property type="evidence" value="ECO:0007669"/>
    <property type="project" value="TreeGrafter"/>
</dbReference>
<dbReference type="AlphaFoldDB" id="A0A7C3J541"/>
<feature type="domain" description="B12-binding" evidence="3">
    <location>
        <begin position="89"/>
        <end position="213"/>
    </location>
</feature>
<dbReference type="EMBL" id="DSTX01000013">
    <property type="protein sequence ID" value="HFK21266.1"/>
    <property type="molecule type" value="Genomic_DNA"/>
</dbReference>
<evidence type="ECO:0000256" key="1">
    <source>
        <dbReference type="ARBA" id="ARBA00022723"/>
    </source>
</evidence>
<gene>
    <name evidence="5" type="ORF">ENS19_08345</name>
</gene>
<name>A0A7C3J541_9CREN</name>
<dbReference type="SMART" id="SM01018">
    <property type="entry name" value="B12-binding_2"/>
    <property type="match status" value="1"/>
</dbReference>
<comment type="caution">
    <text evidence="5">The sequence shown here is derived from an EMBL/GenBank/DDBJ whole genome shotgun (WGS) entry which is preliminary data.</text>
</comment>
<evidence type="ECO:0000259" key="4">
    <source>
        <dbReference type="PROSITE" id="PS51337"/>
    </source>
</evidence>
<dbReference type="InterPro" id="IPR003759">
    <property type="entry name" value="Cbl-bd_cap"/>
</dbReference>
<evidence type="ECO:0000256" key="2">
    <source>
        <dbReference type="ARBA" id="ARBA00023285"/>
    </source>
</evidence>
<dbReference type="GO" id="GO:0008705">
    <property type="term" value="F:methionine synthase activity"/>
    <property type="evidence" value="ECO:0007669"/>
    <property type="project" value="TreeGrafter"/>
</dbReference>
<keyword evidence="2" id="KW-0170">Cobalt</keyword>
<dbReference type="GO" id="GO:0005829">
    <property type="term" value="C:cytosol"/>
    <property type="evidence" value="ECO:0007669"/>
    <property type="project" value="TreeGrafter"/>
</dbReference>
<proteinExistence type="predicted"/>
<dbReference type="Pfam" id="PF02310">
    <property type="entry name" value="B12-binding"/>
    <property type="match status" value="1"/>
</dbReference>
<dbReference type="SUPFAM" id="SSF47644">
    <property type="entry name" value="Methionine synthase domain"/>
    <property type="match status" value="1"/>
</dbReference>
<dbReference type="GO" id="GO:0031419">
    <property type="term" value="F:cobalamin binding"/>
    <property type="evidence" value="ECO:0007669"/>
    <property type="project" value="InterPro"/>
</dbReference>
<dbReference type="Pfam" id="PF02607">
    <property type="entry name" value="B12-binding_2"/>
    <property type="match status" value="1"/>
</dbReference>
<evidence type="ECO:0000259" key="3">
    <source>
        <dbReference type="PROSITE" id="PS51332"/>
    </source>
</evidence>
<evidence type="ECO:0000313" key="5">
    <source>
        <dbReference type="EMBL" id="HFK21266.1"/>
    </source>
</evidence>
<dbReference type="InterPro" id="IPR050554">
    <property type="entry name" value="Met_Synthase/Corrinoid"/>
</dbReference>
<evidence type="ECO:0008006" key="6">
    <source>
        <dbReference type="Google" id="ProtNLM"/>
    </source>
</evidence>
<organism evidence="5">
    <name type="scientific">Candidatus Methanomethylicus mesodigestus</name>
    <dbReference type="NCBI Taxonomy" id="1867258"/>
    <lineage>
        <taxon>Archaea</taxon>
        <taxon>Thermoproteota</taxon>
        <taxon>Methanosuratincolia</taxon>
        <taxon>Candidatus Methanomethylicales</taxon>
        <taxon>Candidatus Methanomethylicaceae</taxon>
        <taxon>Candidatus Methanomethylicus</taxon>
    </lineage>
</organism>
<dbReference type="PROSITE" id="PS51332">
    <property type="entry name" value="B12_BINDING"/>
    <property type="match status" value="1"/>
</dbReference>
<dbReference type="Gene3D" id="3.40.50.280">
    <property type="entry name" value="Cobalamin-binding domain"/>
    <property type="match status" value="1"/>
</dbReference>
<dbReference type="PROSITE" id="PS51337">
    <property type="entry name" value="B12_BINDING_NTER"/>
    <property type="match status" value="1"/>
</dbReference>
<accession>A0A7C3J541</accession>
<protein>
    <recommendedName>
        <fullName evidence="6">Cobalamin-binding protein</fullName>
    </recommendedName>
</protein>
<dbReference type="GO" id="GO:0046653">
    <property type="term" value="P:tetrahydrofolate metabolic process"/>
    <property type="evidence" value="ECO:0007669"/>
    <property type="project" value="TreeGrafter"/>
</dbReference>
<dbReference type="InterPro" id="IPR006158">
    <property type="entry name" value="Cobalamin-bd"/>
</dbReference>
<dbReference type="InterPro" id="IPR036724">
    <property type="entry name" value="Cobalamin-bd_sf"/>
</dbReference>
<reference evidence="5" key="1">
    <citation type="journal article" date="2020" name="mSystems">
        <title>Genome- and Community-Level Interaction Insights into Carbon Utilization and Element Cycling Functions of Hydrothermarchaeota in Hydrothermal Sediment.</title>
        <authorList>
            <person name="Zhou Z."/>
            <person name="Liu Y."/>
            <person name="Xu W."/>
            <person name="Pan J."/>
            <person name="Luo Z.H."/>
            <person name="Li M."/>
        </authorList>
    </citation>
    <scope>NUCLEOTIDE SEQUENCE [LARGE SCALE GENOMIC DNA]</scope>
    <source>
        <strain evidence="5">SpSt-468</strain>
    </source>
</reference>
<dbReference type="Gene3D" id="1.10.1240.10">
    <property type="entry name" value="Methionine synthase domain"/>
    <property type="match status" value="1"/>
</dbReference>
<dbReference type="GO" id="GO:0046872">
    <property type="term" value="F:metal ion binding"/>
    <property type="evidence" value="ECO:0007669"/>
    <property type="project" value="UniProtKB-KW"/>
</dbReference>
<keyword evidence="1" id="KW-0479">Metal-binding</keyword>